<keyword evidence="1" id="KW-1133">Transmembrane helix</keyword>
<dbReference type="EMBL" id="JAUHHC010000012">
    <property type="protein sequence ID" value="MDN3923304.1"/>
    <property type="molecule type" value="Genomic_DNA"/>
</dbReference>
<keyword evidence="1" id="KW-0472">Membrane</keyword>
<protein>
    <submittedName>
        <fullName evidence="3">Uncharacterized protein</fullName>
    </submittedName>
</protein>
<keyword evidence="4" id="KW-1185">Reference proteome</keyword>
<feature type="transmembrane region" description="Helical" evidence="1">
    <location>
        <begin position="20"/>
        <end position="41"/>
    </location>
</feature>
<name>A0ABT8E0H6_9BURK</name>
<gene>
    <name evidence="2" type="ORF">QWJ38_14480</name>
    <name evidence="3" type="ORF">QWJ38_23765</name>
</gene>
<evidence type="ECO:0000313" key="4">
    <source>
        <dbReference type="Proteomes" id="UP001228044"/>
    </source>
</evidence>
<proteinExistence type="predicted"/>
<reference evidence="3 4" key="1">
    <citation type="submission" date="2023-06" db="EMBL/GenBank/DDBJ databases">
        <title>Pelomonas sp. PFR6 16S ribosomal RNA gene Genome sequencing and assembly.</title>
        <authorList>
            <person name="Woo H."/>
        </authorList>
    </citation>
    <scope>NUCLEOTIDE SEQUENCE [LARGE SCALE GENOMIC DNA]</scope>
    <source>
        <strain evidence="3 4">PFR6</strain>
    </source>
</reference>
<keyword evidence="1" id="KW-0812">Transmembrane</keyword>
<accession>A0ABT8E0H6</accession>
<dbReference type="RefSeq" id="WP_290359820.1">
    <property type="nucleotide sequence ID" value="NZ_JAUHHC010000004.1"/>
</dbReference>
<sequence>MRSALITQAQRQAIKRAYSVDAVVGSITLFLGFVGLIFAGMPA</sequence>
<evidence type="ECO:0000256" key="1">
    <source>
        <dbReference type="SAM" id="Phobius"/>
    </source>
</evidence>
<dbReference type="EMBL" id="JAUHHC010000004">
    <property type="protein sequence ID" value="MDN3921496.1"/>
    <property type="molecule type" value="Genomic_DNA"/>
</dbReference>
<evidence type="ECO:0000313" key="2">
    <source>
        <dbReference type="EMBL" id="MDN3921496.1"/>
    </source>
</evidence>
<dbReference type="Proteomes" id="UP001228044">
    <property type="component" value="Unassembled WGS sequence"/>
</dbReference>
<organism evidence="3 4">
    <name type="scientific">Roseateles violae</name>
    <dbReference type="NCBI Taxonomy" id="3058042"/>
    <lineage>
        <taxon>Bacteria</taxon>
        <taxon>Pseudomonadati</taxon>
        <taxon>Pseudomonadota</taxon>
        <taxon>Betaproteobacteria</taxon>
        <taxon>Burkholderiales</taxon>
        <taxon>Sphaerotilaceae</taxon>
        <taxon>Roseateles</taxon>
    </lineage>
</organism>
<evidence type="ECO:0000313" key="3">
    <source>
        <dbReference type="EMBL" id="MDN3923304.1"/>
    </source>
</evidence>
<comment type="caution">
    <text evidence="3">The sequence shown here is derived from an EMBL/GenBank/DDBJ whole genome shotgun (WGS) entry which is preliminary data.</text>
</comment>